<evidence type="ECO:0000313" key="3">
    <source>
        <dbReference type="Proteomes" id="UP000738359"/>
    </source>
</evidence>
<evidence type="ECO:0000256" key="1">
    <source>
        <dbReference type="SAM" id="MobiDB-lite"/>
    </source>
</evidence>
<comment type="caution">
    <text evidence="2">The sequence shown here is derived from an EMBL/GenBank/DDBJ whole genome shotgun (WGS) entry which is preliminary data.</text>
</comment>
<reference evidence="2" key="1">
    <citation type="journal article" date="2020" name="Fungal Divers.">
        <title>Resolving the Mortierellaceae phylogeny through synthesis of multi-gene phylogenetics and phylogenomics.</title>
        <authorList>
            <person name="Vandepol N."/>
            <person name="Liber J."/>
            <person name="Desiro A."/>
            <person name="Na H."/>
            <person name="Kennedy M."/>
            <person name="Barry K."/>
            <person name="Grigoriev I.V."/>
            <person name="Miller A.N."/>
            <person name="O'Donnell K."/>
            <person name="Stajich J.E."/>
            <person name="Bonito G."/>
        </authorList>
    </citation>
    <scope>NUCLEOTIDE SEQUENCE</scope>
    <source>
        <strain evidence="2">CK1249</strain>
    </source>
</reference>
<dbReference type="EMBL" id="JAAAHY010000719">
    <property type="protein sequence ID" value="KAF9958557.1"/>
    <property type="molecule type" value="Genomic_DNA"/>
</dbReference>
<name>A0A9P6J215_MORAP</name>
<feature type="region of interest" description="Disordered" evidence="1">
    <location>
        <begin position="1"/>
        <end position="44"/>
    </location>
</feature>
<protein>
    <submittedName>
        <fullName evidence="2">Uncharacterized protein</fullName>
    </submittedName>
</protein>
<keyword evidence="3" id="KW-1185">Reference proteome</keyword>
<feature type="region of interest" description="Disordered" evidence="1">
    <location>
        <begin position="365"/>
        <end position="500"/>
    </location>
</feature>
<feature type="compositionally biased region" description="Acidic residues" evidence="1">
    <location>
        <begin position="411"/>
        <end position="422"/>
    </location>
</feature>
<gene>
    <name evidence="2" type="ORF">BGZ70_009148</name>
</gene>
<sequence>MVSSATPMASSSTPVASSAIPAAPSSTNANTQPKKTKKQRRREELEAAAAELRNLLYNNPIGIPFHQYMFPEGNAPDLGPAAAVPGQDALSVWTPPLLPATDPPVPHSHLKALRVFVMGGHPFLAYNKISNKVMGECIFRAIIHVFTSHGNIYMNKAVFMHQYRTCFGCPEFNGQLLACDAGLLDSKIIKKFLDMVTLRGTNWYRLKPAYIQKYTALPASASDYFSEERLDELPLYSPLDPTVVKQMVRDVHIDFMNIAMRFAKFCPSDFDAGLPFQDMRRFLPVFYMELHPEPALPAGVPANIEWLNPNTFNAYLVSAAVDAGMGQKSARRKLDKPSKVVLKALEDERQAELVEYWGPMEPAVNTAAPSLIPPPPPTPPPIQDSAPAPPPPPSSLDHPMMQRPMSPVTISDDDGDAMDLEEPSPRTSSGDGTYRHDVQCLSSGSEPSSPVSREIPTSGSAPRVKTRKVTQERFAPYHGASGRNRASASELEPRMDASSGSLPVPLLPSLETLNLKPLRQRRAVILSGPRLPRTERGNPVPALTPGLPQSRTEILKRRREALDKILEYTWRLPMKIAQPAERLS</sequence>
<proteinExistence type="predicted"/>
<feature type="compositionally biased region" description="Low complexity" evidence="1">
    <location>
        <begin position="1"/>
        <end position="33"/>
    </location>
</feature>
<dbReference type="AlphaFoldDB" id="A0A9P6J215"/>
<evidence type="ECO:0000313" key="2">
    <source>
        <dbReference type="EMBL" id="KAF9958557.1"/>
    </source>
</evidence>
<accession>A0A9P6J215</accession>
<feature type="compositionally biased region" description="Low complexity" evidence="1">
    <location>
        <begin position="442"/>
        <end position="452"/>
    </location>
</feature>
<feature type="compositionally biased region" description="Pro residues" evidence="1">
    <location>
        <begin position="371"/>
        <end position="394"/>
    </location>
</feature>
<dbReference type="Proteomes" id="UP000738359">
    <property type="component" value="Unassembled WGS sequence"/>
</dbReference>
<dbReference type="OrthoDB" id="2421798at2759"/>
<organism evidence="2 3">
    <name type="scientific">Mortierella alpina</name>
    <name type="common">Oleaginous fungus</name>
    <name type="synonym">Mortierella renispora</name>
    <dbReference type="NCBI Taxonomy" id="64518"/>
    <lineage>
        <taxon>Eukaryota</taxon>
        <taxon>Fungi</taxon>
        <taxon>Fungi incertae sedis</taxon>
        <taxon>Mucoromycota</taxon>
        <taxon>Mortierellomycotina</taxon>
        <taxon>Mortierellomycetes</taxon>
        <taxon>Mortierellales</taxon>
        <taxon>Mortierellaceae</taxon>
        <taxon>Mortierella</taxon>
    </lineage>
</organism>